<dbReference type="AlphaFoldDB" id="A0AAD8IQ27"/>
<evidence type="ECO:0000313" key="3">
    <source>
        <dbReference type="Proteomes" id="UP001237642"/>
    </source>
</evidence>
<dbReference type="PANTHER" id="PTHR31973">
    <property type="entry name" value="POLYPROTEIN, PUTATIVE-RELATED"/>
    <property type="match status" value="1"/>
</dbReference>
<feature type="compositionally biased region" description="Basic residues" evidence="1">
    <location>
        <begin position="83"/>
        <end position="97"/>
    </location>
</feature>
<feature type="region of interest" description="Disordered" evidence="1">
    <location>
        <begin position="64"/>
        <end position="144"/>
    </location>
</feature>
<dbReference type="EMBL" id="JAUIZM010000004">
    <property type="protein sequence ID" value="KAK1389039.1"/>
    <property type="molecule type" value="Genomic_DNA"/>
</dbReference>
<reference evidence="2" key="1">
    <citation type="submission" date="2023-02" db="EMBL/GenBank/DDBJ databases">
        <title>Genome of toxic invasive species Heracleum sosnowskyi carries increased number of genes despite the absence of recent whole-genome duplications.</title>
        <authorList>
            <person name="Schelkunov M."/>
            <person name="Shtratnikova V."/>
            <person name="Makarenko M."/>
            <person name="Klepikova A."/>
            <person name="Omelchenko D."/>
            <person name="Novikova G."/>
            <person name="Obukhova E."/>
            <person name="Bogdanov V."/>
            <person name="Penin A."/>
            <person name="Logacheva M."/>
        </authorList>
    </citation>
    <scope>NUCLEOTIDE SEQUENCE</scope>
    <source>
        <strain evidence="2">Hsosn_3</strain>
        <tissue evidence="2">Leaf</tissue>
    </source>
</reference>
<proteinExistence type="predicted"/>
<dbReference type="Proteomes" id="UP001237642">
    <property type="component" value="Unassembled WGS sequence"/>
</dbReference>
<accession>A0AAD8IQ27</accession>
<gene>
    <name evidence="2" type="ORF">POM88_017217</name>
</gene>
<dbReference type="PANTHER" id="PTHR31973:SF187">
    <property type="entry name" value="MUTATOR TRANSPOSASE MUDRA PROTEIN"/>
    <property type="match status" value="1"/>
</dbReference>
<feature type="compositionally biased region" description="Acidic residues" evidence="1">
    <location>
        <begin position="114"/>
        <end position="131"/>
    </location>
</feature>
<protein>
    <recommendedName>
        <fullName evidence="4">Transposase</fullName>
    </recommendedName>
</protein>
<evidence type="ECO:0008006" key="4">
    <source>
        <dbReference type="Google" id="ProtNLM"/>
    </source>
</evidence>
<evidence type="ECO:0000256" key="1">
    <source>
        <dbReference type="SAM" id="MobiDB-lite"/>
    </source>
</evidence>
<sequence length="355" mass="39898">MCKIHVFHSWSTVDPSIVEEEGENENVVENEIVEEESVPAVNLDDNESLGDMFENVCTNDDNVENAHKSGDNMDAKGTEKGNAVRRSKKYTARKRVLSSKGTDKGKKKINVDSGIDDCGDESWYDNEDESANESSDVGDLNDNYSDEEFADMRTIREEIRKEHDQLFNEQSQFIKDSLVGYKNTDEGMFNDNNSTDSGDIYGIGSQEESDVDENYAYVGPSTIGKKKRANKPFNPCTTGKDIKWRCGLIFGSKQELKTDVREFSIATGRPLRYRVDGQHKIHVLGSGYGYTFISDQQKGLLKAVRELLPHAEHRNCTRHIYANLQGKSGSEAVRNAFYQASCVTHPTAFKLSKKL</sequence>
<keyword evidence="3" id="KW-1185">Reference proteome</keyword>
<organism evidence="2 3">
    <name type="scientific">Heracleum sosnowskyi</name>
    <dbReference type="NCBI Taxonomy" id="360622"/>
    <lineage>
        <taxon>Eukaryota</taxon>
        <taxon>Viridiplantae</taxon>
        <taxon>Streptophyta</taxon>
        <taxon>Embryophyta</taxon>
        <taxon>Tracheophyta</taxon>
        <taxon>Spermatophyta</taxon>
        <taxon>Magnoliopsida</taxon>
        <taxon>eudicotyledons</taxon>
        <taxon>Gunneridae</taxon>
        <taxon>Pentapetalae</taxon>
        <taxon>asterids</taxon>
        <taxon>campanulids</taxon>
        <taxon>Apiales</taxon>
        <taxon>Apiaceae</taxon>
        <taxon>Apioideae</taxon>
        <taxon>apioid superclade</taxon>
        <taxon>Tordylieae</taxon>
        <taxon>Tordyliinae</taxon>
        <taxon>Heracleum</taxon>
    </lineage>
</organism>
<comment type="caution">
    <text evidence="2">The sequence shown here is derived from an EMBL/GenBank/DDBJ whole genome shotgun (WGS) entry which is preliminary data.</text>
</comment>
<name>A0AAD8IQ27_9APIA</name>
<reference evidence="2" key="2">
    <citation type="submission" date="2023-05" db="EMBL/GenBank/DDBJ databases">
        <authorList>
            <person name="Schelkunov M.I."/>
        </authorList>
    </citation>
    <scope>NUCLEOTIDE SEQUENCE</scope>
    <source>
        <strain evidence="2">Hsosn_3</strain>
        <tissue evidence="2">Leaf</tissue>
    </source>
</reference>
<feature type="compositionally biased region" description="Basic and acidic residues" evidence="1">
    <location>
        <begin position="64"/>
        <end position="79"/>
    </location>
</feature>
<evidence type="ECO:0000313" key="2">
    <source>
        <dbReference type="EMBL" id="KAK1389039.1"/>
    </source>
</evidence>